<feature type="transmembrane region" description="Helical" evidence="2">
    <location>
        <begin position="384"/>
        <end position="404"/>
    </location>
</feature>
<evidence type="ECO:0000256" key="2">
    <source>
        <dbReference type="SAM" id="Phobius"/>
    </source>
</evidence>
<dbReference type="PANTHER" id="PTHR43280:SF2">
    <property type="entry name" value="HTH-TYPE TRANSCRIPTIONAL REGULATOR EXSA"/>
    <property type="match status" value="1"/>
</dbReference>
<keyword evidence="2" id="KW-0472">Membrane</keyword>
<sequence length="568" mass="66660">MFLPKKSSYYLLLLTIFLLPLSSYTQTIQDSYQELWKRIILDTISKERTLSYLEVYIQKAQKENNLKEEYKALEKKAFSVSPSASIPLISEMEQLAVKSKNDSLIERSISTKASFYYINRNFKEALSASIQAEALNIKKGNIYQLNFVRIDIGNIYYHTKNYIKAKEYFTKAKNYYKTKNNYNYVQGYMVSLYSLSKTYWQLNKPDSLKTTIETAENTLPLLNNQDRVLETAYINYVKGGYYFLKQDFNEAQHYFLKALPDIKKNEDFTNEYVIYLYLGKIAWEKNEKQKAVSYFMRIDQLFQKRNFLNYELRHAYDYLIAYYKETGQPQKQLEVTEHLIALNHQFEKEQQDLTSTLHYEFETKKLEASKTDLQKQLSSNKYTYGVWLIGSGLLCLTLCGYAFWQTKQKKQLRLRFNELINGVQSANEPFEKNTDTEKSVIETKNLTATEERLLLALQKFENEKGFLKPLKLDDFAAELNTNRNTLSKLINTNKGVNFNQYINSLRVKQVLIDLKNNTRLRQLNMQGLAETYGFANAKTFSMQFKAETSLSPAYFIEQLQLDDAETAH</sequence>
<dbReference type="SUPFAM" id="SSF48452">
    <property type="entry name" value="TPR-like"/>
    <property type="match status" value="2"/>
</dbReference>
<dbReference type="Pfam" id="PF12833">
    <property type="entry name" value="HTH_18"/>
    <property type="match status" value="1"/>
</dbReference>
<dbReference type="Proteomes" id="UP001242368">
    <property type="component" value="Unassembled WGS sequence"/>
</dbReference>
<dbReference type="RefSeq" id="WP_290361779.1">
    <property type="nucleotide sequence ID" value="NZ_JAUFQU010000001.1"/>
</dbReference>
<dbReference type="EMBL" id="JAUFQU010000001">
    <property type="protein sequence ID" value="MDN3705617.1"/>
    <property type="molecule type" value="Genomic_DNA"/>
</dbReference>
<dbReference type="InterPro" id="IPR019734">
    <property type="entry name" value="TPR_rpt"/>
</dbReference>
<protein>
    <submittedName>
        <fullName evidence="4">Helix-turn-helix domain-containing protein</fullName>
    </submittedName>
</protein>
<dbReference type="Pfam" id="PF13181">
    <property type="entry name" value="TPR_8"/>
    <property type="match status" value="1"/>
</dbReference>
<feature type="domain" description="HTH araC/xylS-type" evidence="3">
    <location>
        <begin position="451"/>
        <end position="558"/>
    </location>
</feature>
<dbReference type="PANTHER" id="PTHR43280">
    <property type="entry name" value="ARAC-FAMILY TRANSCRIPTIONAL REGULATOR"/>
    <property type="match status" value="1"/>
</dbReference>
<evidence type="ECO:0000313" key="5">
    <source>
        <dbReference type="Proteomes" id="UP001242368"/>
    </source>
</evidence>
<gene>
    <name evidence="4" type="ORF">QW060_00525</name>
</gene>
<evidence type="ECO:0000256" key="1">
    <source>
        <dbReference type="ARBA" id="ARBA00023125"/>
    </source>
</evidence>
<reference evidence="5" key="1">
    <citation type="journal article" date="2019" name="Int. J. Syst. Evol. Microbiol.">
        <title>The Global Catalogue of Microorganisms (GCM) 10K type strain sequencing project: providing services to taxonomists for standard genome sequencing and annotation.</title>
        <authorList>
            <consortium name="The Broad Institute Genomics Platform"/>
            <consortium name="The Broad Institute Genome Sequencing Center for Infectious Disease"/>
            <person name="Wu L."/>
            <person name="Ma J."/>
        </authorList>
    </citation>
    <scope>NUCLEOTIDE SEQUENCE [LARGE SCALE GENOMIC DNA]</scope>
    <source>
        <strain evidence="5">CECT 7184</strain>
    </source>
</reference>
<keyword evidence="2" id="KW-1133">Transmembrane helix</keyword>
<dbReference type="InterPro" id="IPR018060">
    <property type="entry name" value="HTH_AraC"/>
</dbReference>
<keyword evidence="5" id="KW-1185">Reference proteome</keyword>
<dbReference type="Gene3D" id="1.25.40.10">
    <property type="entry name" value="Tetratricopeptide repeat domain"/>
    <property type="match status" value="2"/>
</dbReference>
<organism evidence="4 5">
    <name type="scientific">Paenimyroides ceti</name>
    <dbReference type="NCBI Taxonomy" id="395087"/>
    <lineage>
        <taxon>Bacteria</taxon>
        <taxon>Pseudomonadati</taxon>
        <taxon>Bacteroidota</taxon>
        <taxon>Flavobacteriia</taxon>
        <taxon>Flavobacteriales</taxon>
        <taxon>Flavobacteriaceae</taxon>
        <taxon>Paenimyroides</taxon>
    </lineage>
</organism>
<comment type="caution">
    <text evidence="4">The sequence shown here is derived from an EMBL/GenBank/DDBJ whole genome shotgun (WGS) entry which is preliminary data.</text>
</comment>
<dbReference type="InterPro" id="IPR011990">
    <property type="entry name" value="TPR-like_helical_dom_sf"/>
</dbReference>
<dbReference type="PROSITE" id="PS01124">
    <property type="entry name" value="HTH_ARAC_FAMILY_2"/>
    <property type="match status" value="1"/>
</dbReference>
<proteinExistence type="predicted"/>
<accession>A0ABT8CM65</accession>
<evidence type="ECO:0000259" key="3">
    <source>
        <dbReference type="PROSITE" id="PS01124"/>
    </source>
</evidence>
<dbReference type="Gene3D" id="1.10.10.60">
    <property type="entry name" value="Homeodomain-like"/>
    <property type="match status" value="2"/>
</dbReference>
<keyword evidence="1" id="KW-0238">DNA-binding</keyword>
<dbReference type="SMART" id="SM00342">
    <property type="entry name" value="HTH_ARAC"/>
    <property type="match status" value="1"/>
</dbReference>
<evidence type="ECO:0000313" key="4">
    <source>
        <dbReference type="EMBL" id="MDN3705617.1"/>
    </source>
</evidence>
<keyword evidence="2" id="KW-0812">Transmembrane</keyword>
<name>A0ABT8CM65_9FLAO</name>